<gene>
    <name evidence="3" type="ORF">ACFQ4H_11660</name>
</gene>
<keyword evidence="2" id="KW-0812">Transmembrane</keyword>
<evidence type="ECO:0000256" key="1">
    <source>
        <dbReference type="SAM" id="MobiDB-lite"/>
    </source>
</evidence>
<name>A0ABW3YCE5_9ACTN</name>
<evidence type="ECO:0000313" key="3">
    <source>
        <dbReference type="EMBL" id="MFD1321745.1"/>
    </source>
</evidence>
<dbReference type="Proteomes" id="UP001597260">
    <property type="component" value="Unassembled WGS sequence"/>
</dbReference>
<feature type="region of interest" description="Disordered" evidence="1">
    <location>
        <begin position="65"/>
        <end position="97"/>
    </location>
</feature>
<feature type="compositionally biased region" description="Low complexity" evidence="1">
    <location>
        <begin position="79"/>
        <end position="90"/>
    </location>
</feature>
<keyword evidence="4" id="KW-1185">Reference proteome</keyword>
<comment type="caution">
    <text evidence="3">The sequence shown here is derived from an EMBL/GenBank/DDBJ whole genome shotgun (WGS) entry which is preliminary data.</text>
</comment>
<accession>A0ABW3YCE5</accession>
<dbReference type="EMBL" id="JBHTMP010000014">
    <property type="protein sequence ID" value="MFD1321745.1"/>
    <property type="molecule type" value="Genomic_DNA"/>
</dbReference>
<keyword evidence="2" id="KW-0472">Membrane</keyword>
<evidence type="ECO:0000313" key="4">
    <source>
        <dbReference type="Proteomes" id="UP001597260"/>
    </source>
</evidence>
<feature type="transmembrane region" description="Helical" evidence="2">
    <location>
        <begin position="102"/>
        <end position="122"/>
    </location>
</feature>
<protein>
    <recommendedName>
        <fullName evidence="5">LPXTG-motif cell wall anchor domain-containing protein</fullName>
    </recommendedName>
</protein>
<sequence length="130" mass="13287">MIMQGRRGRVGGRRGGHRTIVLSLVLGAALSVGGPLPASAARPDAPTLLQATVRPSIPPANVTFEVLPVPTTDPPPSPTASTGDPSPSGGNLPVTGSEPLPGWLPALGLMLLLAGGVLLVAIRQRRDRRT</sequence>
<dbReference type="RefSeq" id="WP_377570003.1">
    <property type="nucleotide sequence ID" value="NZ_JBHTMP010000014.1"/>
</dbReference>
<evidence type="ECO:0008006" key="5">
    <source>
        <dbReference type="Google" id="ProtNLM"/>
    </source>
</evidence>
<reference evidence="4" key="1">
    <citation type="journal article" date="2019" name="Int. J. Syst. Evol. Microbiol.">
        <title>The Global Catalogue of Microorganisms (GCM) 10K type strain sequencing project: providing services to taxonomists for standard genome sequencing and annotation.</title>
        <authorList>
            <consortium name="The Broad Institute Genomics Platform"/>
            <consortium name="The Broad Institute Genome Sequencing Center for Infectious Disease"/>
            <person name="Wu L."/>
            <person name="Ma J."/>
        </authorList>
    </citation>
    <scope>NUCLEOTIDE SEQUENCE [LARGE SCALE GENOMIC DNA]</scope>
    <source>
        <strain evidence="4">JCM 31037</strain>
    </source>
</reference>
<keyword evidence="2" id="KW-1133">Transmembrane helix</keyword>
<proteinExistence type="predicted"/>
<organism evidence="3 4">
    <name type="scientific">Micromonospora sonneratiae</name>
    <dbReference type="NCBI Taxonomy" id="1184706"/>
    <lineage>
        <taxon>Bacteria</taxon>
        <taxon>Bacillati</taxon>
        <taxon>Actinomycetota</taxon>
        <taxon>Actinomycetes</taxon>
        <taxon>Micromonosporales</taxon>
        <taxon>Micromonosporaceae</taxon>
        <taxon>Micromonospora</taxon>
    </lineage>
</organism>
<evidence type="ECO:0000256" key="2">
    <source>
        <dbReference type="SAM" id="Phobius"/>
    </source>
</evidence>